<proteinExistence type="predicted"/>
<feature type="chain" id="PRO_5007297646" evidence="1">
    <location>
        <begin position="20"/>
        <end position="216"/>
    </location>
</feature>
<evidence type="ECO:0000313" key="2">
    <source>
        <dbReference type="EMBL" id="KXT17321.1"/>
    </source>
</evidence>
<comment type="caution">
    <text evidence="2">The sequence shown here is derived from an EMBL/GenBank/DDBJ whole genome shotgun (WGS) entry which is preliminary data.</text>
</comment>
<feature type="signal peptide" evidence="1">
    <location>
        <begin position="1"/>
        <end position="19"/>
    </location>
</feature>
<dbReference type="EMBL" id="LFZO01000022">
    <property type="protein sequence ID" value="KXT17321.1"/>
    <property type="molecule type" value="Genomic_DNA"/>
</dbReference>
<evidence type="ECO:0000256" key="1">
    <source>
        <dbReference type="SAM" id="SignalP"/>
    </source>
</evidence>
<accession>A0A139IRC6</accession>
<protein>
    <submittedName>
        <fullName evidence="2">Uncharacterized protein</fullName>
    </submittedName>
</protein>
<dbReference type="AlphaFoldDB" id="A0A139IRC6"/>
<organism evidence="2 3">
    <name type="scientific">Pseudocercospora musae</name>
    <dbReference type="NCBI Taxonomy" id="113226"/>
    <lineage>
        <taxon>Eukaryota</taxon>
        <taxon>Fungi</taxon>
        <taxon>Dikarya</taxon>
        <taxon>Ascomycota</taxon>
        <taxon>Pezizomycotina</taxon>
        <taxon>Dothideomycetes</taxon>
        <taxon>Dothideomycetidae</taxon>
        <taxon>Mycosphaerellales</taxon>
        <taxon>Mycosphaerellaceae</taxon>
        <taxon>Pseudocercospora</taxon>
    </lineage>
</organism>
<evidence type="ECO:0000313" key="3">
    <source>
        <dbReference type="Proteomes" id="UP000073492"/>
    </source>
</evidence>
<keyword evidence="3" id="KW-1185">Reference proteome</keyword>
<reference evidence="2 3" key="1">
    <citation type="submission" date="2015-07" db="EMBL/GenBank/DDBJ databases">
        <title>Comparative genomics of the Sigatoka disease complex on banana suggests a link between parallel evolutionary changes in Pseudocercospora fijiensis and Pseudocercospora eumusae and increased virulence on the banana host.</title>
        <authorList>
            <person name="Chang T.-C."/>
            <person name="Salvucci A."/>
            <person name="Crous P.W."/>
            <person name="Stergiopoulos I."/>
        </authorList>
    </citation>
    <scope>NUCLEOTIDE SEQUENCE [LARGE SCALE GENOMIC DNA]</scope>
    <source>
        <strain evidence="2 3">CBS 116634</strain>
    </source>
</reference>
<sequence length="216" mass="24205">MKIIALLMLISMAVANAIADPADANRCKDKDVEFGSTMRRATDATATEERGAEEMVKGRKASVRTVNDRDITEWEEEGLPTSTRQDGHLSEQRVDRTSRLHSCLIFSLSGSGLIFAILRYSQIGTHTQLKHSRTLFSKYRAKSITTRLQILTKSEASQQDNSAFDGPQSRPFQLQVFRSTNLKLNKFMPSCISPLALSSPCSVSTKQRRHLRSRLT</sequence>
<keyword evidence="1" id="KW-0732">Signal</keyword>
<name>A0A139IRC6_9PEZI</name>
<dbReference type="Proteomes" id="UP000073492">
    <property type="component" value="Unassembled WGS sequence"/>
</dbReference>
<gene>
    <name evidence="2" type="ORF">AC579_545</name>
</gene>